<evidence type="ECO:0000313" key="7">
    <source>
        <dbReference type="EMBL" id="SCW66476.1"/>
    </source>
</evidence>
<dbReference type="InterPro" id="IPR006665">
    <property type="entry name" value="OmpA-like"/>
</dbReference>
<dbReference type="GO" id="GO:0009279">
    <property type="term" value="C:cell outer membrane"/>
    <property type="evidence" value="ECO:0007669"/>
    <property type="project" value="UniProtKB-SubCell"/>
</dbReference>
<dbReference type="InterPro" id="IPR006664">
    <property type="entry name" value="OMP_bac"/>
</dbReference>
<dbReference type="AlphaFoldDB" id="A0A1G4SBN4"/>
<dbReference type="InterPro" id="IPR050330">
    <property type="entry name" value="Bact_OuterMem_StrucFunc"/>
</dbReference>
<feature type="signal peptide" evidence="5">
    <location>
        <begin position="1"/>
        <end position="22"/>
    </location>
</feature>
<dbReference type="SUPFAM" id="SSF103088">
    <property type="entry name" value="OmpA-like"/>
    <property type="match status" value="1"/>
</dbReference>
<dbReference type="CDD" id="cd07185">
    <property type="entry name" value="OmpA_C-like"/>
    <property type="match status" value="1"/>
</dbReference>
<proteinExistence type="predicted"/>
<dbReference type="PANTHER" id="PTHR30329">
    <property type="entry name" value="STATOR ELEMENT OF FLAGELLAR MOTOR COMPLEX"/>
    <property type="match status" value="1"/>
</dbReference>
<dbReference type="PANTHER" id="PTHR30329:SF21">
    <property type="entry name" value="LIPOPROTEIN YIAD-RELATED"/>
    <property type="match status" value="1"/>
</dbReference>
<dbReference type="EMBL" id="FMTP01000003">
    <property type="protein sequence ID" value="SCW66476.1"/>
    <property type="molecule type" value="Genomic_DNA"/>
</dbReference>
<dbReference type="Pfam" id="PF00691">
    <property type="entry name" value="OmpA"/>
    <property type="match status" value="1"/>
</dbReference>
<feature type="chain" id="PRO_5011579565" evidence="5">
    <location>
        <begin position="23"/>
        <end position="198"/>
    </location>
</feature>
<evidence type="ECO:0000256" key="4">
    <source>
        <dbReference type="PROSITE-ProRule" id="PRU00473"/>
    </source>
</evidence>
<sequence>MRTILTGLAALPLLLATLAGGAAETLSRDAIVRSLAPAPKATTRSLRPAAPAMAASDKAYLDQLPTRGLRIEMKDKLAEIVERNDLPRIDIEIRFAYNSAEIAPEAWVELDALGGALLADSLVDARIALNGHTDAVGGDAYNMQLSESRAEAVRDYLIRHHGIDGERLIAVGFGESRLKTRSHPEAAENRRVEVVNLH</sequence>
<reference evidence="8" key="1">
    <citation type="submission" date="2016-10" db="EMBL/GenBank/DDBJ databases">
        <authorList>
            <person name="Varghese N."/>
            <person name="Submissions S."/>
        </authorList>
    </citation>
    <scope>NUCLEOTIDE SEQUENCE [LARGE SCALE GENOMIC DNA]</scope>
    <source>
        <strain evidence="8">CGMCC 1.1761</strain>
    </source>
</reference>
<comment type="subcellular location">
    <subcellularLocation>
        <location evidence="1">Cell outer membrane</location>
    </subcellularLocation>
</comment>
<feature type="domain" description="OmpA-like" evidence="6">
    <location>
        <begin position="82"/>
        <end position="198"/>
    </location>
</feature>
<dbReference type="InterPro" id="IPR036737">
    <property type="entry name" value="OmpA-like_sf"/>
</dbReference>
<keyword evidence="5" id="KW-0732">Signal</keyword>
<gene>
    <name evidence="7" type="ORF">SAMN05660859_2082</name>
</gene>
<accession>A0A1G4SBN4</accession>
<keyword evidence="3" id="KW-0998">Cell outer membrane</keyword>
<evidence type="ECO:0000256" key="3">
    <source>
        <dbReference type="ARBA" id="ARBA00023237"/>
    </source>
</evidence>
<dbReference type="RefSeq" id="WP_091438974.1">
    <property type="nucleotide sequence ID" value="NZ_FMTP01000003.1"/>
</dbReference>
<organism evidence="7 8">
    <name type="scientific">Ancylobacter rudongensis</name>
    <dbReference type="NCBI Taxonomy" id="177413"/>
    <lineage>
        <taxon>Bacteria</taxon>
        <taxon>Pseudomonadati</taxon>
        <taxon>Pseudomonadota</taxon>
        <taxon>Alphaproteobacteria</taxon>
        <taxon>Hyphomicrobiales</taxon>
        <taxon>Xanthobacteraceae</taxon>
        <taxon>Ancylobacter</taxon>
    </lineage>
</organism>
<evidence type="ECO:0000256" key="1">
    <source>
        <dbReference type="ARBA" id="ARBA00004442"/>
    </source>
</evidence>
<evidence type="ECO:0000313" key="8">
    <source>
        <dbReference type="Proteomes" id="UP000198889"/>
    </source>
</evidence>
<dbReference type="Gene3D" id="3.30.1330.60">
    <property type="entry name" value="OmpA-like domain"/>
    <property type="match status" value="1"/>
</dbReference>
<dbReference type="Proteomes" id="UP000198889">
    <property type="component" value="Unassembled WGS sequence"/>
</dbReference>
<protein>
    <submittedName>
        <fullName evidence="7">Outer membrane protein OmpA</fullName>
    </submittedName>
</protein>
<dbReference type="PROSITE" id="PS51123">
    <property type="entry name" value="OMPA_2"/>
    <property type="match status" value="1"/>
</dbReference>
<dbReference type="STRING" id="177413.SAMN05660859_2082"/>
<dbReference type="PRINTS" id="PR01021">
    <property type="entry name" value="OMPADOMAIN"/>
</dbReference>
<evidence type="ECO:0000256" key="2">
    <source>
        <dbReference type="ARBA" id="ARBA00023136"/>
    </source>
</evidence>
<evidence type="ECO:0000256" key="5">
    <source>
        <dbReference type="SAM" id="SignalP"/>
    </source>
</evidence>
<keyword evidence="2 4" id="KW-0472">Membrane</keyword>
<evidence type="ECO:0000259" key="6">
    <source>
        <dbReference type="PROSITE" id="PS51123"/>
    </source>
</evidence>
<keyword evidence="8" id="KW-1185">Reference proteome</keyword>
<name>A0A1G4SBN4_9HYPH</name>